<evidence type="ECO:0000256" key="2">
    <source>
        <dbReference type="ARBA" id="ARBA00007558"/>
    </source>
</evidence>
<dbReference type="eggNOG" id="KOG4249">
    <property type="taxonomic scope" value="Eukaryota"/>
</dbReference>
<feature type="domain" description="Protein root UVB sensitive/RUS" evidence="6">
    <location>
        <begin position="62"/>
        <end position="278"/>
    </location>
</feature>
<dbReference type="PROSITE" id="PS00307">
    <property type="entry name" value="LECTIN_LEGUME_BETA"/>
    <property type="match status" value="1"/>
</dbReference>
<keyword evidence="5" id="KW-0472">Membrane</keyword>
<organism evidence="7 8">
    <name type="scientific">Ectocarpus siliculosus</name>
    <name type="common">Brown alga</name>
    <name type="synonym">Conferva siliculosa</name>
    <dbReference type="NCBI Taxonomy" id="2880"/>
    <lineage>
        <taxon>Eukaryota</taxon>
        <taxon>Sar</taxon>
        <taxon>Stramenopiles</taxon>
        <taxon>Ochrophyta</taxon>
        <taxon>PX clade</taxon>
        <taxon>Phaeophyceae</taxon>
        <taxon>Ectocarpales</taxon>
        <taxon>Ectocarpaceae</taxon>
        <taxon>Ectocarpus</taxon>
    </lineage>
</organism>
<reference evidence="7 8" key="1">
    <citation type="journal article" date="2010" name="Nature">
        <title>The Ectocarpus genome and the independent evolution of multicellularity in brown algae.</title>
        <authorList>
            <person name="Cock J.M."/>
            <person name="Sterck L."/>
            <person name="Rouze P."/>
            <person name="Scornet D."/>
            <person name="Allen A.E."/>
            <person name="Amoutzias G."/>
            <person name="Anthouard V."/>
            <person name="Artiguenave F."/>
            <person name="Aury J.M."/>
            <person name="Badger J.H."/>
            <person name="Beszteri B."/>
            <person name="Billiau K."/>
            <person name="Bonnet E."/>
            <person name="Bothwell J.H."/>
            <person name="Bowler C."/>
            <person name="Boyen C."/>
            <person name="Brownlee C."/>
            <person name="Carrano C.J."/>
            <person name="Charrier B."/>
            <person name="Cho G.Y."/>
            <person name="Coelho S.M."/>
            <person name="Collen J."/>
            <person name="Corre E."/>
            <person name="Da Silva C."/>
            <person name="Delage L."/>
            <person name="Delaroque N."/>
            <person name="Dittami S.M."/>
            <person name="Doulbeau S."/>
            <person name="Elias M."/>
            <person name="Farnham G."/>
            <person name="Gachon C.M."/>
            <person name="Gschloessl B."/>
            <person name="Heesch S."/>
            <person name="Jabbari K."/>
            <person name="Jubin C."/>
            <person name="Kawai H."/>
            <person name="Kimura K."/>
            <person name="Kloareg B."/>
            <person name="Kupper F.C."/>
            <person name="Lang D."/>
            <person name="Le Bail A."/>
            <person name="Leblanc C."/>
            <person name="Lerouge P."/>
            <person name="Lohr M."/>
            <person name="Lopez P.J."/>
            <person name="Martens C."/>
            <person name="Maumus F."/>
            <person name="Michel G."/>
            <person name="Miranda-Saavedra D."/>
            <person name="Morales J."/>
            <person name="Moreau H."/>
            <person name="Motomura T."/>
            <person name="Nagasato C."/>
            <person name="Napoli C.A."/>
            <person name="Nelson D.R."/>
            <person name="Nyvall-Collen P."/>
            <person name="Peters A.F."/>
            <person name="Pommier C."/>
            <person name="Potin P."/>
            <person name="Poulain J."/>
            <person name="Quesneville H."/>
            <person name="Read B."/>
            <person name="Rensing S.A."/>
            <person name="Ritter A."/>
            <person name="Rousvoal S."/>
            <person name="Samanta M."/>
            <person name="Samson G."/>
            <person name="Schroeder D.C."/>
            <person name="Segurens B."/>
            <person name="Strittmatter M."/>
            <person name="Tonon T."/>
            <person name="Tregear J.W."/>
            <person name="Valentin K."/>
            <person name="von Dassow P."/>
            <person name="Yamagishi T."/>
            <person name="Van de Peer Y."/>
            <person name="Wincker P."/>
        </authorList>
    </citation>
    <scope>NUCLEOTIDE SEQUENCE [LARGE SCALE GENOMIC DNA]</scope>
    <source>
        <strain evidence="8">Ec32 / CCAP1310/4</strain>
    </source>
</reference>
<dbReference type="EMBL" id="FN648375">
    <property type="protein sequence ID" value="CBJ48338.1"/>
    <property type="molecule type" value="Genomic_DNA"/>
</dbReference>
<gene>
    <name evidence="7" type="ORF">Esi_0002_0086</name>
</gene>
<dbReference type="EMBL" id="FN649727">
    <property type="protein sequence ID" value="CBJ48338.1"/>
    <property type="molecule type" value="Genomic_DNA"/>
</dbReference>
<keyword evidence="8" id="KW-1185">Reference proteome</keyword>
<dbReference type="AlphaFoldDB" id="D7FQ06"/>
<comment type="similarity">
    <text evidence="2">Belongs to the RUS1 family.</text>
</comment>
<keyword evidence="3" id="KW-0812">Transmembrane</keyword>
<evidence type="ECO:0000256" key="4">
    <source>
        <dbReference type="ARBA" id="ARBA00022989"/>
    </source>
</evidence>
<comment type="subcellular location">
    <subcellularLocation>
        <location evidence="1">Membrane</location>
    </subcellularLocation>
</comment>
<evidence type="ECO:0000313" key="8">
    <source>
        <dbReference type="Proteomes" id="UP000002630"/>
    </source>
</evidence>
<evidence type="ECO:0000313" key="7">
    <source>
        <dbReference type="EMBL" id="CBJ48338.1"/>
    </source>
</evidence>
<proteinExistence type="inferred from homology"/>
<evidence type="ECO:0000256" key="3">
    <source>
        <dbReference type="ARBA" id="ARBA00022692"/>
    </source>
</evidence>
<dbReference type="InParanoid" id="D7FQ06"/>
<protein>
    <recommendedName>
        <fullName evidence="6">Protein root UVB sensitive/RUS domain-containing protein</fullName>
    </recommendedName>
</protein>
<dbReference type="Pfam" id="PF04884">
    <property type="entry name" value="UVB_sens_prot"/>
    <property type="match status" value="1"/>
</dbReference>
<dbReference type="InterPro" id="IPR054549">
    <property type="entry name" value="UVB_sens_RUS_dom"/>
</dbReference>
<accession>D7FQ06</accession>
<dbReference type="PANTHER" id="PTHR12770">
    <property type="entry name" value="RUS1 FAMILY PROTEIN C16ORF58"/>
    <property type="match status" value="1"/>
</dbReference>
<keyword evidence="4" id="KW-1133">Transmembrane helix</keyword>
<name>D7FQ06_ECTSI</name>
<dbReference type="OMA" id="MHLYANY"/>
<evidence type="ECO:0000256" key="1">
    <source>
        <dbReference type="ARBA" id="ARBA00004370"/>
    </source>
</evidence>
<dbReference type="PANTHER" id="PTHR12770:SF31">
    <property type="entry name" value="RUS FAMILY MEMBER 1"/>
    <property type="match status" value="1"/>
</dbReference>
<dbReference type="InterPro" id="IPR019825">
    <property type="entry name" value="Lectin_legB_Mn/Ca_BS"/>
</dbReference>
<dbReference type="GO" id="GO:0016020">
    <property type="term" value="C:membrane"/>
    <property type="evidence" value="ECO:0007669"/>
    <property type="project" value="UniProtKB-SubCell"/>
</dbReference>
<sequence>MSGPRRRTRSGVLSAPPQVVAVEFDSSRPDSRRPVVSYRVLGQDEGLVPQNSWNRVKRFQPSMSAFVRRTFLPTGYPSSVRKEYMEYQTWDTVQALCSYLRGVLCLTAMLHASGVGDENASAIAAAMVWVLRDGFGMIGSLLFSYAASSHMDSNIKEWRLFADIANDVGLTLDLVAPVFRGNFAVVSSLATVFKALCGVAAGCTKTSITSHFALKQNMADISAKENAQETAVNVCGMLLGVKVASYLSDAPTGRVLIFVFFSLLHVYANYRYMPSIHLLPLGFS</sequence>
<dbReference type="InterPro" id="IPR006968">
    <property type="entry name" value="RUS_fam"/>
</dbReference>
<evidence type="ECO:0000259" key="6">
    <source>
        <dbReference type="Pfam" id="PF04884"/>
    </source>
</evidence>
<evidence type="ECO:0000256" key="5">
    <source>
        <dbReference type="ARBA" id="ARBA00023136"/>
    </source>
</evidence>
<dbReference type="OrthoDB" id="364779at2759"/>
<dbReference type="Proteomes" id="UP000002630">
    <property type="component" value="Linkage Group LG02"/>
</dbReference>